<sequence>MACPTRRKGSDNWYFRRKIPADVQRILASLPKDQRPAGWYKTHISISLGTADRNEAKARCPEVAAAVERQIEAFRNGPKPLTPKQIVALSGLLYRAFAEGLEEDPVLTPEQWRDVAGSNREARLGQFGLGAQLGIFSSEAERRAASMEQRFGRSYAGMWVTGDQAALVDDVATTSHPSVNLTPSISLGN</sequence>
<dbReference type="Pfam" id="PF20172">
    <property type="entry name" value="DUF6538"/>
    <property type="match status" value="1"/>
</dbReference>
<reference evidence="2 3" key="1">
    <citation type="submission" date="2019-09" db="EMBL/GenBank/DDBJ databases">
        <title>Draft Whole-Genome sequence of Blastochloris sulfoviridis DSM 729.</title>
        <authorList>
            <person name="Meyer T.E."/>
            <person name="Kyndt J.A."/>
        </authorList>
    </citation>
    <scope>NUCLEOTIDE SEQUENCE [LARGE SCALE GENOMIC DNA]</scope>
    <source>
        <strain evidence="2 3">DSM 729</strain>
    </source>
</reference>
<gene>
    <name evidence="2" type="ORF">F1193_14825</name>
</gene>
<organism evidence="2 3">
    <name type="scientific">Blastochloris sulfoviridis</name>
    <dbReference type="NCBI Taxonomy" id="50712"/>
    <lineage>
        <taxon>Bacteria</taxon>
        <taxon>Pseudomonadati</taxon>
        <taxon>Pseudomonadota</taxon>
        <taxon>Alphaproteobacteria</taxon>
        <taxon>Hyphomicrobiales</taxon>
        <taxon>Blastochloridaceae</taxon>
        <taxon>Blastochloris</taxon>
    </lineage>
</organism>
<dbReference type="Proteomes" id="UP000323886">
    <property type="component" value="Unassembled WGS sequence"/>
</dbReference>
<proteinExistence type="predicted"/>
<evidence type="ECO:0000259" key="1">
    <source>
        <dbReference type="Pfam" id="PF20172"/>
    </source>
</evidence>
<accession>A0A5M6HMZ6</accession>
<keyword evidence="3" id="KW-1185">Reference proteome</keyword>
<dbReference type="InterPro" id="IPR046668">
    <property type="entry name" value="DUF6538"/>
</dbReference>
<dbReference type="EMBL" id="VWPL01000036">
    <property type="protein sequence ID" value="KAA5597221.1"/>
    <property type="molecule type" value="Genomic_DNA"/>
</dbReference>
<comment type="caution">
    <text evidence="2">The sequence shown here is derived from an EMBL/GenBank/DDBJ whole genome shotgun (WGS) entry which is preliminary data.</text>
</comment>
<evidence type="ECO:0000313" key="2">
    <source>
        <dbReference type="EMBL" id="KAA5597221.1"/>
    </source>
</evidence>
<protein>
    <recommendedName>
        <fullName evidence="1">DUF6538 domain-containing protein</fullName>
    </recommendedName>
</protein>
<dbReference type="AlphaFoldDB" id="A0A5M6HMZ6"/>
<dbReference type="RefSeq" id="WP_150098580.1">
    <property type="nucleotide sequence ID" value="NZ_VWPL01000036.1"/>
</dbReference>
<feature type="domain" description="DUF6538" evidence="1">
    <location>
        <begin position="7"/>
        <end position="76"/>
    </location>
</feature>
<dbReference type="OrthoDB" id="9784724at2"/>
<name>A0A5M6HMZ6_9HYPH</name>
<evidence type="ECO:0000313" key="3">
    <source>
        <dbReference type="Proteomes" id="UP000323886"/>
    </source>
</evidence>